<comment type="caution">
    <text evidence="6">Lacks conserved residue(s) required for the propagation of feature annotation.</text>
</comment>
<feature type="transmembrane region" description="Helical" evidence="6">
    <location>
        <begin position="342"/>
        <end position="360"/>
    </location>
</feature>
<dbReference type="GO" id="GO:0007165">
    <property type="term" value="P:signal transduction"/>
    <property type="evidence" value="ECO:0007669"/>
    <property type="project" value="UniProtKB-KW"/>
</dbReference>
<feature type="transmembrane region" description="Helical" evidence="6">
    <location>
        <begin position="34"/>
        <end position="57"/>
    </location>
</feature>
<keyword evidence="2 6" id="KW-1003">Cell membrane</keyword>
<evidence type="ECO:0000256" key="4">
    <source>
        <dbReference type="ARBA" id="ARBA00022989"/>
    </source>
</evidence>
<reference evidence="7" key="1">
    <citation type="submission" date="2022-08" db="UniProtKB">
        <authorList>
            <consortium name="EnsemblMetazoa"/>
        </authorList>
    </citation>
    <scope>IDENTIFICATION</scope>
    <source>
        <strain evidence="7">Israel</strain>
    </source>
</reference>
<keyword evidence="6" id="KW-0675">Receptor</keyword>
<dbReference type="GO" id="GO:0050909">
    <property type="term" value="P:sensory perception of taste"/>
    <property type="evidence" value="ECO:0007669"/>
    <property type="project" value="InterPro"/>
</dbReference>
<keyword evidence="3 6" id="KW-0812">Transmembrane</keyword>
<comment type="function">
    <text evidence="6">Gustatory receptor which mediates acceptance or avoidance behavior, depending on its substrates.</text>
</comment>
<evidence type="ECO:0000256" key="6">
    <source>
        <dbReference type="RuleBase" id="RU363108"/>
    </source>
</evidence>
<evidence type="ECO:0000313" key="7">
    <source>
        <dbReference type="EnsemblMetazoa" id="PPAI013256-PA"/>
    </source>
</evidence>
<accession>A0A3F2ZEL5</accession>
<evidence type="ECO:0000313" key="8">
    <source>
        <dbReference type="Proteomes" id="UP000092462"/>
    </source>
</evidence>
<dbReference type="VEuPathDB" id="VectorBase:PPAI013256"/>
<dbReference type="InterPro" id="IPR013604">
    <property type="entry name" value="7TM_chemorcpt"/>
</dbReference>
<sequence length="368" mass="42153">MSLVHSLGVLLIVQKFLTIPNFSEKSRVKSSTVVLRMTPIFLIILSSSADPLILAIFSSKEVTVGHLVGMLEIFIHRVSIILIFIIGIKNNRKHLTVILTVVSFEQKIMEECQIEKNFSKKCCCSLPNLEFFFIVIFNFGLSIIFFAAYSENFTFYEILTQYLHIILTASNDLFILYLGHILGELKRLLSVVKRTSKLKEINDFLITTNFLKLFNLVNEALGSLMLVTYFQHIISCSLGAYYIFWIGSTTKISGINIYFLFGSIIWTSRDAIYMIFLSNMGNSLKYQMDEYLSFQNRVENVLASNEYRKKDGYKNQSNHKLWIHHLERGIVACGSLKINNSGIFSIITFVTTVIVVLIQFKNIEDNTT</sequence>
<comment type="similarity">
    <text evidence="6">Belongs to the insect chemoreceptor superfamily. Gustatory receptor (GR) family.</text>
</comment>
<protein>
    <recommendedName>
        <fullName evidence="6">Gustatory receptor</fullName>
    </recommendedName>
</protein>
<dbReference type="EMBL" id="AJVK01002326">
    <property type="status" value="NOT_ANNOTATED_CDS"/>
    <property type="molecule type" value="Genomic_DNA"/>
</dbReference>
<keyword evidence="5 6" id="KW-0472">Membrane</keyword>
<name>A0A3F2ZEL5_PHLPP</name>
<keyword evidence="4 6" id="KW-1133">Transmembrane helix</keyword>
<evidence type="ECO:0000256" key="2">
    <source>
        <dbReference type="ARBA" id="ARBA00022475"/>
    </source>
</evidence>
<organism evidence="7 8">
    <name type="scientific">Phlebotomus papatasi</name>
    <name type="common">Sandfly</name>
    <dbReference type="NCBI Taxonomy" id="29031"/>
    <lineage>
        <taxon>Eukaryota</taxon>
        <taxon>Metazoa</taxon>
        <taxon>Ecdysozoa</taxon>
        <taxon>Arthropoda</taxon>
        <taxon>Hexapoda</taxon>
        <taxon>Insecta</taxon>
        <taxon>Pterygota</taxon>
        <taxon>Neoptera</taxon>
        <taxon>Endopterygota</taxon>
        <taxon>Diptera</taxon>
        <taxon>Nematocera</taxon>
        <taxon>Psychodoidea</taxon>
        <taxon>Psychodidae</taxon>
        <taxon>Phlebotomus</taxon>
        <taxon>Phlebotomus</taxon>
    </lineage>
</organism>
<dbReference type="AlphaFoldDB" id="A0A3F2ZEL5"/>
<evidence type="ECO:0000256" key="5">
    <source>
        <dbReference type="ARBA" id="ARBA00023136"/>
    </source>
</evidence>
<keyword evidence="6" id="KW-0807">Transducer</keyword>
<keyword evidence="8" id="KW-1185">Reference proteome</keyword>
<dbReference type="EnsemblMetazoa" id="PPAI013256-RA">
    <property type="protein sequence ID" value="PPAI013256-PA"/>
    <property type="gene ID" value="PPAI013256"/>
</dbReference>
<feature type="transmembrane region" description="Helical" evidence="6">
    <location>
        <begin position="64"/>
        <end position="88"/>
    </location>
</feature>
<dbReference type="GO" id="GO:0005886">
    <property type="term" value="C:plasma membrane"/>
    <property type="evidence" value="ECO:0007669"/>
    <property type="project" value="UniProtKB-SubCell"/>
</dbReference>
<comment type="subcellular location">
    <subcellularLocation>
        <location evidence="1 6">Cell membrane</location>
        <topology evidence="1 6">Multi-pass membrane protein</topology>
    </subcellularLocation>
</comment>
<evidence type="ECO:0000256" key="1">
    <source>
        <dbReference type="ARBA" id="ARBA00004651"/>
    </source>
</evidence>
<dbReference type="Proteomes" id="UP000092462">
    <property type="component" value="Unassembled WGS sequence"/>
</dbReference>
<evidence type="ECO:0000256" key="3">
    <source>
        <dbReference type="ARBA" id="ARBA00022692"/>
    </source>
</evidence>
<feature type="transmembrane region" description="Helical" evidence="6">
    <location>
        <begin position="162"/>
        <end position="182"/>
    </location>
</feature>
<feature type="transmembrane region" description="Helical" evidence="6">
    <location>
        <begin position="131"/>
        <end position="150"/>
    </location>
</feature>
<proteinExistence type="inferred from homology"/>
<dbReference type="Pfam" id="PF08395">
    <property type="entry name" value="7tm_7"/>
    <property type="match status" value="1"/>
</dbReference>